<dbReference type="GO" id="GO:0031419">
    <property type="term" value="F:cobalamin binding"/>
    <property type="evidence" value="ECO:0007669"/>
    <property type="project" value="InterPro"/>
</dbReference>
<dbReference type="Pfam" id="PF02310">
    <property type="entry name" value="B12-binding"/>
    <property type="match status" value="1"/>
</dbReference>
<dbReference type="AlphaFoldDB" id="A0A645CM14"/>
<organism evidence="2">
    <name type="scientific">bioreactor metagenome</name>
    <dbReference type="NCBI Taxonomy" id="1076179"/>
    <lineage>
        <taxon>unclassified sequences</taxon>
        <taxon>metagenomes</taxon>
        <taxon>ecological metagenomes</taxon>
    </lineage>
</organism>
<dbReference type="Gene3D" id="1.10.1240.10">
    <property type="entry name" value="Methionine synthase domain"/>
    <property type="match status" value="1"/>
</dbReference>
<dbReference type="EMBL" id="VSSQ01028275">
    <property type="protein sequence ID" value="MPM77924.1"/>
    <property type="molecule type" value="Genomic_DNA"/>
</dbReference>
<proteinExistence type="predicted"/>
<dbReference type="InterPro" id="IPR036724">
    <property type="entry name" value="Cobalamin-bd_sf"/>
</dbReference>
<gene>
    <name evidence="2" type="ORF">SDC9_124933</name>
</gene>
<reference evidence="2" key="1">
    <citation type="submission" date="2019-08" db="EMBL/GenBank/DDBJ databases">
        <authorList>
            <person name="Kucharzyk K."/>
            <person name="Murdoch R.W."/>
            <person name="Higgins S."/>
            <person name="Loffler F."/>
        </authorList>
    </citation>
    <scope>NUCLEOTIDE SEQUENCE</scope>
</reference>
<evidence type="ECO:0000259" key="1">
    <source>
        <dbReference type="PROSITE" id="PS51332"/>
    </source>
</evidence>
<dbReference type="InterPro" id="IPR006158">
    <property type="entry name" value="Cobalamin-bd"/>
</dbReference>
<sequence>MEKIRQEFTDYFYAEDKEKAVLFVLDLLKRQKIDIITLYNEILAPALNGLRCDLEDKRICIWKEHVKTAIIRTIVENCYPYVLAKRDEQHQQRKGKVAVVCPPEEYHDIGARIIADYFTIGGFDTVFVGSGTPYQDFYNAIAVIRPCLIAISVSNYFNLVATKRMIEELKAAVDYPVKIVVGGNAFADGAEHKVQTVKADYYTRTYEDIINLIACGEQQ</sequence>
<evidence type="ECO:0000313" key="2">
    <source>
        <dbReference type="EMBL" id="MPM77924.1"/>
    </source>
</evidence>
<comment type="caution">
    <text evidence="2">The sequence shown here is derived from an EMBL/GenBank/DDBJ whole genome shotgun (WGS) entry which is preliminary data.</text>
</comment>
<dbReference type="SUPFAM" id="SSF52242">
    <property type="entry name" value="Cobalamin (vitamin B12)-binding domain"/>
    <property type="match status" value="1"/>
</dbReference>
<feature type="domain" description="B12-binding" evidence="1">
    <location>
        <begin position="94"/>
        <end position="219"/>
    </location>
</feature>
<dbReference type="PROSITE" id="PS51332">
    <property type="entry name" value="B12_BINDING"/>
    <property type="match status" value="1"/>
</dbReference>
<dbReference type="CDD" id="cd02065">
    <property type="entry name" value="B12-binding_like"/>
    <property type="match status" value="1"/>
</dbReference>
<protein>
    <recommendedName>
        <fullName evidence="1">B12-binding domain-containing protein</fullName>
    </recommendedName>
</protein>
<accession>A0A645CM14</accession>
<name>A0A645CM14_9ZZZZ</name>
<dbReference type="Gene3D" id="3.40.50.280">
    <property type="entry name" value="Cobalamin-binding domain"/>
    <property type="match status" value="1"/>
</dbReference>
<dbReference type="InterPro" id="IPR036594">
    <property type="entry name" value="Meth_synthase_dom"/>
</dbReference>
<dbReference type="GO" id="GO:0046872">
    <property type="term" value="F:metal ion binding"/>
    <property type="evidence" value="ECO:0007669"/>
    <property type="project" value="InterPro"/>
</dbReference>